<dbReference type="HOGENOM" id="CLU_033536_6_1_9"/>
<feature type="domain" description="Glycosyltransferase 2-like" evidence="10">
    <location>
        <begin position="3"/>
        <end position="128"/>
    </location>
</feature>
<dbReference type="EMBL" id="CP009170">
    <property type="protein sequence ID" value="AIS52487.1"/>
    <property type="molecule type" value="Genomic_DNA"/>
</dbReference>
<evidence type="ECO:0000256" key="8">
    <source>
        <dbReference type="ARBA" id="ARBA00048689"/>
    </source>
</evidence>
<evidence type="ECO:0000256" key="5">
    <source>
        <dbReference type="ARBA" id="ARBA00022842"/>
    </source>
</evidence>
<dbReference type="AlphaFoldDB" id="A0A097ARQ8"/>
<evidence type="ECO:0000256" key="9">
    <source>
        <dbReference type="ARBA" id="ARBA00048997"/>
    </source>
</evidence>
<keyword evidence="4 11" id="KW-0808">Transferase</keyword>
<organism evidence="11 12">
    <name type="scientific">Thermoanaerobacter kivui</name>
    <name type="common">Acetogenium kivui</name>
    <dbReference type="NCBI Taxonomy" id="2325"/>
    <lineage>
        <taxon>Bacteria</taxon>
        <taxon>Bacillati</taxon>
        <taxon>Bacillota</taxon>
        <taxon>Clostridia</taxon>
        <taxon>Thermoanaerobacterales</taxon>
        <taxon>Thermoanaerobacteraceae</taxon>
        <taxon>Thermoanaerobacter</taxon>
    </lineage>
</organism>
<evidence type="ECO:0000313" key="11">
    <source>
        <dbReference type="EMBL" id="AIS52487.1"/>
    </source>
</evidence>
<dbReference type="PANTHER" id="PTHR48090:SF10">
    <property type="entry name" value="GLUCOSYL-3-PHOSPHOGLYCERATE SYNTHASE"/>
    <property type="match status" value="1"/>
</dbReference>
<keyword evidence="5" id="KW-0460">Magnesium</keyword>
<dbReference type="SUPFAM" id="SSF53448">
    <property type="entry name" value="Nucleotide-diphospho-sugar transferases"/>
    <property type="match status" value="1"/>
</dbReference>
<keyword evidence="12" id="KW-1185">Reference proteome</keyword>
<comment type="cofactor">
    <cofactor evidence="1">
        <name>Mg(2+)</name>
        <dbReference type="ChEBI" id="CHEBI:18420"/>
    </cofactor>
</comment>
<evidence type="ECO:0000259" key="10">
    <source>
        <dbReference type="Pfam" id="PF00535"/>
    </source>
</evidence>
<dbReference type="eggNOG" id="COG1215">
    <property type="taxonomic scope" value="Bacteria"/>
</dbReference>
<comment type="catalytic activity">
    <reaction evidence="8">
        <text>(2R)-3-phosphoglycerate + UDP-alpha-D-glucose = (2R)-2-O-(alpha-D-glucopyranosyl)-3-phospho-glycerate + UDP + H(+)</text>
        <dbReference type="Rhea" id="RHEA:31319"/>
        <dbReference type="ChEBI" id="CHEBI:15378"/>
        <dbReference type="ChEBI" id="CHEBI:58223"/>
        <dbReference type="ChEBI" id="CHEBI:58272"/>
        <dbReference type="ChEBI" id="CHEBI:58885"/>
        <dbReference type="ChEBI" id="CHEBI:62600"/>
        <dbReference type="EC" id="2.4.1.266"/>
    </reaction>
    <physiologicalReaction direction="left-to-right" evidence="8">
        <dbReference type="Rhea" id="RHEA:31320"/>
    </physiologicalReaction>
</comment>
<proteinExistence type="inferred from homology"/>
<dbReference type="CDD" id="cd04179">
    <property type="entry name" value="DPM_DPG-synthase_like"/>
    <property type="match status" value="1"/>
</dbReference>
<dbReference type="Pfam" id="PF00535">
    <property type="entry name" value="Glycos_transf_2"/>
    <property type="match status" value="1"/>
</dbReference>
<dbReference type="InterPro" id="IPR050256">
    <property type="entry name" value="Glycosyltransferase_2"/>
</dbReference>
<sequence>MISVIVPAFNEGKNIGRVLSVLEKIDIIDEIIVVNDGSTDDTKEQALKYNVKVFDLEENSGKGKALKAGIENSKGDIIVMLDADLIGLTEKHFLSLVNPVLKDEADMTIGIFAGGRKFTDFAQKVAPFLSGQRAIKRKFLENIQEMEMSRFGVEIALNRHAIKNNLRIVNVPLENMTHVMKEEKLGFFRGFYARLRMYFDIIKMWV</sequence>
<accession>A0A097ARQ8</accession>
<evidence type="ECO:0000313" key="12">
    <source>
        <dbReference type="Proteomes" id="UP000029669"/>
    </source>
</evidence>
<name>A0A097ARQ8_THEKI</name>
<reference evidence="12" key="1">
    <citation type="journal article" date="2015" name="Genome Announc.">
        <title>Whole-Genome Sequences of 80 Environmental and Clinical Isolates of Burkholderia pseudomallei.</title>
        <authorList>
            <person name="Johnson S.L."/>
            <person name="Baker A.L."/>
            <person name="Chain P.S."/>
            <person name="Currie B.J."/>
            <person name="Daligault H.E."/>
            <person name="Davenport K.W."/>
            <person name="Davis C.B."/>
            <person name="Inglis T.J."/>
            <person name="Kaestli M."/>
            <person name="Koren S."/>
            <person name="Mayo M."/>
            <person name="Merritt A.J."/>
            <person name="Price E.P."/>
            <person name="Sarovich D.S."/>
            <person name="Warner J."/>
            <person name="Rosovitz M.J."/>
        </authorList>
    </citation>
    <scope>NUCLEOTIDE SEQUENCE [LARGE SCALE GENOMIC DNA]</scope>
    <source>
        <strain evidence="12">DSM 2030</strain>
    </source>
</reference>
<keyword evidence="3" id="KW-0328">Glycosyltransferase</keyword>
<dbReference type="Proteomes" id="UP000029669">
    <property type="component" value="Chromosome"/>
</dbReference>
<dbReference type="RefSeq" id="WP_049685240.1">
    <property type="nucleotide sequence ID" value="NZ_CP009170.1"/>
</dbReference>
<comment type="similarity">
    <text evidence="2">Belongs to the glycosyltransferase 2 family.</text>
</comment>
<evidence type="ECO:0000256" key="1">
    <source>
        <dbReference type="ARBA" id="ARBA00001946"/>
    </source>
</evidence>
<dbReference type="OrthoDB" id="9815144at2"/>
<evidence type="ECO:0000256" key="2">
    <source>
        <dbReference type="ARBA" id="ARBA00006739"/>
    </source>
</evidence>
<dbReference type="STRING" id="2325.TKV_c13160"/>
<dbReference type="Gene3D" id="3.90.550.10">
    <property type="entry name" value="Spore Coat Polysaccharide Biosynthesis Protein SpsA, Chain A"/>
    <property type="match status" value="1"/>
</dbReference>
<dbReference type="InterPro" id="IPR029044">
    <property type="entry name" value="Nucleotide-diphossugar_trans"/>
</dbReference>
<gene>
    <name evidence="11" type="ORF">TKV_c13160</name>
</gene>
<evidence type="ECO:0000256" key="4">
    <source>
        <dbReference type="ARBA" id="ARBA00022679"/>
    </source>
</evidence>
<evidence type="ECO:0000256" key="6">
    <source>
        <dbReference type="ARBA" id="ARBA00039022"/>
    </source>
</evidence>
<comment type="catalytic activity">
    <reaction evidence="9">
        <text>an NDP-alpha-D-glucose + (2R)-3-phosphoglycerate = (2R)-2-O-(alpha-D-glucopyranosyl)-3-phospho-glycerate + a ribonucleoside 5'-diphosphate + H(+)</text>
        <dbReference type="Rhea" id="RHEA:47244"/>
        <dbReference type="ChEBI" id="CHEBI:15378"/>
        <dbReference type="ChEBI" id="CHEBI:57930"/>
        <dbReference type="ChEBI" id="CHEBI:58272"/>
        <dbReference type="ChEBI" id="CHEBI:62600"/>
        <dbReference type="ChEBI" id="CHEBI:76533"/>
        <dbReference type="EC" id="2.4.1.266"/>
    </reaction>
    <physiologicalReaction direction="left-to-right" evidence="9">
        <dbReference type="Rhea" id="RHEA:47245"/>
    </physiologicalReaction>
</comment>
<dbReference type="KEGG" id="tki:TKV_c13160"/>
<evidence type="ECO:0000256" key="7">
    <source>
        <dbReference type="ARBA" id="ARBA00040894"/>
    </source>
</evidence>
<dbReference type="PANTHER" id="PTHR48090">
    <property type="entry name" value="UNDECAPRENYL-PHOSPHATE 4-DEOXY-4-FORMAMIDO-L-ARABINOSE TRANSFERASE-RELATED"/>
    <property type="match status" value="1"/>
</dbReference>
<dbReference type="InterPro" id="IPR001173">
    <property type="entry name" value="Glyco_trans_2-like"/>
</dbReference>
<dbReference type="GO" id="GO:0016757">
    <property type="term" value="F:glycosyltransferase activity"/>
    <property type="evidence" value="ECO:0007669"/>
    <property type="project" value="UniProtKB-KW"/>
</dbReference>
<protein>
    <recommendedName>
        <fullName evidence="7">Glucosyl-3-phosphoglycerate synthase</fullName>
        <ecNumber evidence="6">2.4.1.266</ecNumber>
    </recommendedName>
</protein>
<evidence type="ECO:0000256" key="3">
    <source>
        <dbReference type="ARBA" id="ARBA00022676"/>
    </source>
</evidence>
<dbReference type="EC" id="2.4.1.266" evidence="6"/>